<dbReference type="InterPro" id="IPR011251">
    <property type="entry name" value="Luciferase-like_dom"/>
</dbReference>
<dbReference type="PANTHER" id="PTHR30137:SF19">
    <property type="entry name" value="LUCIFERASE-LIKE MONOOXYGENASE"/>
    <property type="match status" value="1"/>
</dbReference>
<dbReference type="GO" id="GO:0016705">
    <property type="term" value="F:oxidoreductase activity, acting on paired donors, with incorporation or reduction of molecular oxygen"/>
    <property type="evidence" value="ECO:0007669"/>
    <property type="project" value="InterPro"/>
</dbReference>
<dbReference type="Gene3D" id="3.20.20.30">
    <property type="entry name" value="Luciferase-like domain"/>
    <property type="match status" value="2"/>
</dbReference>
<sequence length="256" mass="28019">MTYFLSLLDKSPIEQGLTAADALRATVKIAARAEELGYHRFWVAEHHNMSNLASSAPEALIAYLLARTSRIRIGSGGVMLQHYSAYKVAETFNLLASLAPGRVDLGVGKAPGGFPLSTRALQLAVDPARKPDFASQLSDLNIYLAAFAAESEDYARERVGNLRIVKVFLPNGQTVNVGSEEQAAEFARQAGVTDYRIEERVPSVLHGTAEQIRKELDELHRRYGVKEFVLDTPALSVAERLASIELLAKERLSLVA</sequence>
<dbReference type="EMBL" id="SIOP01000004">
    <property type="protein sequence ID" value="TAY42972.1"/>
    <property type="molecule type" value="Genomic_DNA"/>
</dbReference>
<dbReference type="RefSeq" id="WP_130719345.1">
    <property type="nucleotide sequence ID" value="NZ_SIOP01000004.1"/>
</dbReference>
<evidence type="ECO:0000313" key="4">
    <source>
        <dbReference type="Proteomes" id="UP000292974"/>
    </source>
</evidence>
<feature type="domain" description="Luciferase-like" evidence="2">
    <location>
        <begin position="16"/>
        <end position="110"/>
    </location>
</feature>
<accession>A0A7M3DKI8</accession>
<dbReference type="EC" id="1.-.-.-" evidence="3"/>
<dbReference type="SUPFAM" id="SSF51679">
    <property type="entry name" value="Bacterial luciferase-like"/>
    <property type="match status" value="1"/>
</dbReference>
<comment type="caution">
    <text evidence="3">The sequence shown here is derived from an EMBL/GenBank/DDBJ whole genome shotgun (WGS) entry which is preliminary data.</text>
</comment>
<dbReference type="AlphaFoldDB" id="A0A7M3DKI8"/>
<dbReference type="PANTHER" id="PTHR30137">
    <property type="entry name" value="LUCIFERASE-LIKE MONOOXYGENASE"/>
    <property type="match status" value="1"/>
</dbReference>
<dbReference type="GO" id="GO:0005829">
    <property type="term" value="C:cytosol"/>
    <property type="evidence" value="ECO:0007669"/>
    <property type="project" value="TreeGrafter"/>
</dbReference>
<organism evidence="3 4">
    <name type="scientific">Rhizobium leguminosarum</name>
    <dbReference type="NCBI Taxonomy" id="384"/>
    <lineage>
        <taxon>Bacteria</taxon>
        <taxon>Pseudomonadati</taxon>
        <taxon>Pseudomonadota</taxon>
        <taxon>Alphaproteobacteria</taxon>
        <taxon>Hyphomicrobiales</taxon>
        <taxon>Rhizobiaceae</taxon>
        <taxon>Rhizobium/Agrobacterium group</taxon>
        <taxon>Rhizobium</taxon>
    </lineage>
</organism>
<evidence type="ECO:0000259" key="2">
    <source>
        <dbReference type="Pfam" id="PF00296"/>
    </source>
</evidence>
<dbReference type="Pfam" id="PF00296">
    <property type="entry name" value="Bac_luciferase"/>
    <property type="match status" value="1"/>
</dbReference>
<evidence type="ECO:0000313" key="3">
    <source>
        <dbReference type="EMBL" id="TAY42972.1"/>
    </source>
</evidence>
<dbReference type="InterPro" id="IPR050766">
    <property type="entry name" value="Bact_Lucif_Oxidored"/>
</dbReference>
<dbReference type="InterPro" id="IPR036661">
    <property type="entry name" value="Luciferase-like_sf"/>
</dbReference>
<geneLocation type="plasmid" evidence="3">
    <name>pSM135B_Rh04</name>
</geneLocation>
<dbReference type="Proteomes" id="UP000292974">
    <property type="component" value="Unassembled WGS sequence"/>
</dbReference>
<proteinExistence type="predicted"/>
<dbReference type="InterPro" id="IPR019949">
    <property type="entry name" value="CmoO-like"/>
</dbReference>
<dbReference type="NCBIfam" id="TIGR03558">
    <property type="entry name" value="oxido_grp_1"/>
    <property type="match status" value="1"/>
</dbReference>
<keyword evidence="3" id="KW-0614">Plasmid</keyword>
<name>A0A7M3DKI8_RHILE</name>
<keyword evidence="3" id="KW-0560">Oxidoreductase</keyword>
<gene>
    <name evidence="3" type="ORF">ELH90_34420</name>
</gene>
<reference evidence="3 4" key="1">
    <citation type="submission" date="2019-02" db="EMBL/GenBank/DDBJ databases">
        <title>The genomic architecture of introgression among sibling species of bacteria.</title>
        <authorList>
            <person name="Cavassim M.I.A."/>
            <person name="Moeskjaer S."/>
            <person name="Moslemi C."/>
            <person name="Fields B."/>
            <person name="Bachmann A."/>
            <person name="Vilhjalmsson B."/>
            <person name="Schierup M.H."/>
            <person name="Young J.P.W."/>
            <person name="Andersen S.U."/>
        </authorList>
    </citation>
    <scope>NUCLEOTIDE SEQUENCE [LARGE SCALE GENOMIC DNA]</scope>
    <source>
        <strain evidence="3 4">SM135B</strain>
        <plasmid evidence="3">pSM135B_Rh04</plasmid>
    </source>
</reference>
<evidence type="ECO:0000256" key="1">
    <source>
        <dbReference type="ARBA" id="ARBA00007789"/>
    </source>
</evidence>
<comment type="similarity">
    <text evidence="1">To bacterial alkanal monooxygenase alpha and beta chains.</text>
</comment>
<protein>
    <submittedName>
        <fullName evidence="3">MsnO8 family LLM class oxidoreductase</fullName>
        <ecNumber evidence="3">1.-.-.-</ecNumber>
    </submittedName>
</protein>